<accession>A0A8B0SU50</accession>
<keyword evidence="1" id="KW-0614">Plasmid</keyword>
<dbReference type="AlphaFoldDB" id="A0A8B0SU50"/>
<evidence type="ECO:0000313" key="1">
    <source>
        <dbReference type="EMBL" id="QTX14915.1"/>
    </source>
</evidence>
<dbReference type="EMBL" id="MN956836">
    <property type="protein sequence ID" value="QTX14915.1"/>
    <property type="molecule type" value="Genomic_DNA"/>
</dbReference>
<organism evidence="1">
    <name type="scientific">Klebsiella pneumoniae</name>
    <dbReference type="NCBI Taxonomy" id="573"/>
    <lineage>
        <taxon>Bacteria</taxon>
        <taxon>Pseudomonadati</taxon>
        <taxon>Pseudomonadota</taxon>
        <taxon>Gammaproteobacteria</taxon>
        <taxon>Enterobacterales</taxon>
        <taxon>Enterobacteriaceae</taxon>
        <taxon>Klebsiella/Raoultella group</taxon>
        <taxon>Klebsiella</taxon>
        <taxon>Klebsiella pneumoniae complex</taxon>
    </lineage>
</organism>
<geneLocation type="plasmid" evidence="1">
    <name>p17-15-vir-like</name>
</geneLocation>
<name>A0A8B0SU50_KLEPN</name>
<proteinExistence type="predicted"/>
<protein>
    <submittedName>
        <fullName evidence="1">Uncharacterized protein</fullName>
    </submittedName>
</protein>
<reference evidence="1" key="1">
    <citation type="submission" date="2020-01" db="EMBL/GenBank/DDBJ databases">
        <authorList>
            <person name="Qin S."/>
        </authorList>
    </citation>
    <scope>NUCLEOTIDE SEQUENCE</scope>
    <source>
        <strain evidence="1">CVir17-16-YZ6g</strain>
        <plasmid evidence="1">p17-15-vir-like</plasmid>
    </source>
</reference>
<sequence>MQPSHRVVTATAVEISSCVFLVQHALTIGKFSDSLIDLQGFRDLSHE</sequence>